<gene>
    <name evidence="7" type="ORF">LTLLF_179420</name>
</gene>
<dbReference type="PANTHER" id="PTHR19308:SF7">
    <property type="entry name" value="START DOMAIN-CONTAINING PROTEIN 10"/>
    <property type="match status" value="1"/>
</dbReference>
<evidence type="ECO:0000313" key="8">
    <source>
        <dbReference type="Proteomes" id="UP000710432"/>
    </source>
</evidence>
<feature type="domain" description="START" evidence="6">
    <location>
        <begin position="65"/>
        <end position="135"/>
    </location>
</feature>
<evidence type="ECO:0000256" key="2">
    <source>
        <dbReference type="ARBA" id="ARBA00007696"/>
    </source>
</evidence>
<organism evidence="7 8">
    <name type="scientific">Microtus ochrogaster</name>
    <name type="common">Prairie vole</name>
    <dbReference type="NCBI Taxonomy" id="79684"/>
    <lineage>
        <taxon>Eukaryota</taxon>
        <taxon>Metazoa</taxon>
        <taxon>Chordata</taxon>
        <taxon>Craniata</taxon>
        <taxon>Vertebrata</taxon>
        <taxon>Euteleostomi</taxon>
        <taxon>Mammalia</taxon>
        <taxon>Eutheria</taxon>
        <taxon>Euarchontoglires</taxon>
        <taxon>Glires</taxon>
        <taxon>Rodentia</taxon>
        <taxon>Myomorpha</taxon>
        <taxon>Muroidea</taxon>
        <taxon>Cricetidae</taxon>
        <taxon>Arvicolinae</taxon>
        <taxon>Microtus</taxon>
    </lineage>
</organism>
<dbReference type="PANTHER" id="PTHR19308">
    <property type="entry name" value="PHOSPHATIDYLCHOLINE TRANSFER PROTEIN"/>
    <property type="match status" value="1"/>
</dbReference>
<evidence type="ECO:0000256" key="3">
    <source>
        <dbReference type="ARBA" id="ARBA00023125"/>
    </source>
</evidence>
<dbReference type="GO" id="GO:0005634">
    <property type="term" value="C:nucleus"/>
    <property type="evidence" value="ECO:0007669"/>
    <property type="project" value="UniProtKB-SubCell"/>
</dbReference>
<comment type="subcellular location">
    <subcellularLocation>
        <location evidence="1">Nucleus</location>
    </subcellularLocation>
</comment>
<evidence type="ECO:0000256" key="4">
    <source>
        <dbReference type="ARBA" id="ARBA00023242"/>
    </source>
</evidence>
<evidence type="ECO:0000256" key="5">
    <source>
        <dbReference type="SAM" id="MobiDB-lite"/>
    </source>
</evidence>
<dbReference type="Proteomes" id="UP000710432">
    <property type="component" value="Unassembled WGS sequence"/>
</dbReference>
<accession>A0A8J6G654</accession>
<dbReference type="InterPro" id="IPR002913">
    <property type="entry name" value="START_lipid-bd_dom"/>
</dbReference>
<comment type="caution">
    <text evidence="7">The sequence shown here is derived from an EMBL/GenBank/DDBJ whole genome shotgun (WGS) entry which is preliminary data.</text>
</comment>
<dbReference type="InterPro" id="IPR023393">
    <property type="entry name" value="START-like_dom_sf"/>
</dbReference>
<dbReference type="EMBL" id="JAATJU010024700">
    <property type="protein sequence ID" value="KAH0505111.1"/>
    <property type="molecule type" value="Genomic_DNA"/>
</dbReference>
<dbReference type="GO" id="GO:0005902">
    <property type="term" value="C:microvillus"/>
    <property type="evidence" value="ECO:0007669"/>
    <property type="project" value="TreeGrafter"/>
</dbReference>
<evidence type="ECO:0000259" key="6">
    <source>
        <dbReference type="PROSITE" id="PS50848"/>
    </source>
</evidence>
<dbReference type="InterPro" id="IPR051213">
    <property type="entry name" value="START_lipid_transfer"/>
</dbReference>
<dbReference type="Pfam" id="PF01101">
    <property type="entry name" value="HMG14_17"/>
    <property type="match status" value="1"/>
</dbReference>
<keyword evidence="3" id="KW-0238">DNA-binding</keyword>
<dbReference type="GO" id="GO:0005829">
    <property type="term" value="C:cytosol"/>
    <property type="evidence" value="ECO:0007669"/>
    <property type="project" value="TreeGrafter"/>
</dbReference>
<dbReference type="Gene3D" id="3.30.530.20">
    <property type="match status" value="1"/>
</dbReference>
<dbReference type="GO" id="GO:0000785">
    <property type="term" value="C:chromatin"/>
    <property type="evidence" value="ECO:0007669"/>
    <property type="project" value="InterPro"/>
</dbReference>
<dbReference type="SUPFAM" id="SSF55961">
    <property type="entry name" value="Bet v1-like"/>
    <property type="match status" value="1"/>
</dbReference>
<proteinExistence type="inferred from homology"/>
<dbReference type="SMART" id="SM00527">
    <property type="entry name" value="HMG17"/>
    <property type="match status" value="1"/>
</dbReference>
<dbReference type="GO" id="GO:0046581">
    <property type="term" value="C:intercellular canaliculus"/>
    <property type="evidence" value="ECO:0007669"/>
    <property type="project" value="TreeGrafter"/>
</dbReference>
<dbReference type="GO" id="GO:0008289">
    <property type="term" value="F:lipid binding"/>
    <property type="evidence" value="ECO:0007669"/>
    <property type="project" value="InterPro"/>
</dbReference>
<evidence type="ECO:0000256" key="1">
    <source>
        <dbReference type="ARBA" id="ARBA00004123"/>
    </source>
</evidence>
<feature type="compositionally biased region" description="Basic residues" evidence="5">
    <location>
        <begin position="17"/>
        <end position="26"/>
    </location>
</feature>
<reference evidence="7" key="1">
    <citation type="submission" date="2020-03" db="EMBL/GenBank/DDBJ databases">
        <title>Studies in the Genomics of Life Span.</title>
        <authorList>
            <person name="Glass D."/>
        </authorList>
    </citation>
    <scope>NUCLEOTIDE SEQUENCE</scope>
    <source>
        <strain evidence="7">LTLLF</strain>
        <tissue evidence="7">Muscle</tissue>
    </source>
</reference>
<feature type="compositionally biased region" description="Low complexity" evidence="5">
    <location>
        <begin position="46"/>
        <end position="55"/>
    </location>
</feature>
<protein>
    <submittedName>
        <fullName evidence="7">PCTP-like protein</fullName>
    </submittedName>
</protein>
<feature type="compositionally biased region" description="Basic and acidic residues" evidence="5">
    <location>
        <begin position="1"/>
        <end position="16"/>
    </location>
</feature>
<keyword evidence="4" id="KW-0539">Nucleus</keyword>
<dbReference type="Pfam" id="PF01852">
    <property type="entry name" value="START"/>
    <property type="match status" value="1"/>
</dbReference>
<dbReference type="PROSITE" id="PS50848">
    <property type="entry name" value="START"/>
    <property type="match status" value="1"/>
</dbReference>
<dbReference type="AlphaFoldDB" id="A0A8J6G654"/>
<evidence type="ECO:0000313" key="7">
    <source>
        <dbReference type="EMBL" id="KAH0505111.1"/>
    </source>
</evidence>
<feature type="region of interest" description="Disordered" evidence="5">
    <location>
        <begin position="1"/>
        <end position="66"/>
    </location>
</feature>
<dbReference type="GO" id="GO:0031492">
    <property type="term" value="F:nucleosomal DNA binding"/>
    <property type="evidence" value="ECO:0007669"/>
    <property type="project" value="InterPro"/>
</dbReference>
<sequence length="135" mass="15190">MPKRNAGRDSKGDKVKVKPKPQRRSTRLSAKPAPSSQSVGQRERPAAPGGAAQAGGRRGKNQGLDVPAETHYDVLHDIEYRKKWDSNVIETFSIARLTVNADVEYYSRRCPKLLKNRDVITLRSWLSMGTDYIIR</sequence>
<dbReference type="GO" id="GO:0016020">
    <property type="term" value="C:membrane"/>
    <property type="evidence" value="ECO:0007669"/>
    <property type="project" value="TreeGrafter"/>
</dbReference>
<name>A0A8J6G654_MICOH</name>
<dbReference type="InterPro" id="IPR000079">
    <property type="entry name" value="HMGN_fam"/>
</dbReference>
<comment type="similarity">
    <text evidence="2">Belongs to the HMGN family.</text>
</comment>